<evidence type="ECO:0000313" key="9">
    <source>
        <dbReference type="Proteomes" id="UP000596660"/>
    </source>
</evidence>
<accession>A0A803N9A4</accession>
<evidence type="ECO:0000256" key="7">
    <source>
        <dbReference type="SAM" id="MobiDB-lite"/>
    </source>
</evidence>
<evidence type="ECO:0000256" key="3">
    <source>
        <dbReference type="ARBA" id="ARBA00022989"/>
    </source>
</evidence>
<keyword evidence="5" id="KW-0539">Nucleus</keyword>
<comment type="similarity">
    <text evidence="1">Belongs to the TMEM53 family.</text>
</comment>
<evidence type="ECO:0000313" key="8">
    <source>
        <dbReference type="EnsemblPlants" id="AUR62042484-RA:cds"/>
    </source>
</evidence>
<protein>
    <submittedName>
        <fullName evidence="8">Uncharacterized protein</fullName>
    </submittedName>
</protein>
<keyword evidence="9" id="KW-1185">Reference proteome</keyword>
<proteinExistence type="inferred from homology"/>
<dbReference type="GO" id="GO:0005640">
    <property type="term" value="C:nuclear outer membrane"/>
    <property type="evidence" value="ECO:0007669"/>
    <property type="project" value="UniProtKB-SubCell"/>
</dbReference>
<dbReference type="PANTHER" id="PTHR12265:SF30">
    <property type="entry name" value="TRANSMEMBRANE PROTEIN 53"/>
    <property type="match status" value="1"/>
</dbReference>
<feature type="compositionally biased region" description="Low complexity" evidence="7">
    <location>
        <begin position="40"/>
        <end position="52"/>
    </location>
</feature>
<keyword evidence="4" id="KW-0472">Membrane</keyword>
<keyword evidence="3" id="KW-1133">Transmembrane helix</keyword>
<name>A0A803N9A4_CHEQI</name>
<dbReference type="Pfam" id="PF05705">
    <property type="entry name" value="DUF829"/>
    <property type="match status" value="1"/>
</dbReference>
<keyword evidence="2" id="KW-0812">Transmembrane</keyword>
<dbReference type="SUPFAM" id="SSF53474">
    <property type="entry name" value="alpha/beta-Hydrolases"/>
    <property type="match status" value="1"/>
</dbReference>
<evidence type="ECO:0000256" key="6">
    <source>
        <dbReference type="ARBA" id="ARBA00034303"/>
    </source>
</evidence>
<dbReference type="EnsemblPlants" id="AUR62042484-RA">
    <property type="protein sequence ID" value="AUR62042484-RA:cds"/>
    <property type="gene ID" value="AUR62042484"/>
</dbReference>
<sequence length="184" mass="19879">MGTFSGSLQRPLFTAAAVAVASVSTDLPNKLTDTKQSDPSVASETLASSSDSSPHDSAHSSGLSWSKRAEWYTSKGFHVITFTFPMSEVLSYQVGGKAEQDVELLVNHLADWLEEEHGKNLVFHTFSNTGWLTYGVALEKFHTQDPSLIGRIKGCIVDSAPVASPDPQDVSSCLELLVIELISH</sequence>
<dbReference type="Gramene" id="AUR62042484-RA">
    <property type="protein sequence ID" value="AUR62042484-RA:cds"/>
    <property type="gene ID" value="AUR62042484"/>
</dbReference>
<dbReference type="InterPro" id="IPR008547">
    <property type="entry name" value="DUF829_TMEM53"/>
</dbReference>
<dbReference type="AlphaFoldDB" id="A0A803N9A4"/>
<evidence type="ECO:0000256" key="5">
    <source>
        <dbReference type="ARBA" id="ARBA00023242"/>
    </source>
</evidence>
<reference evidence="8" key="2">
    <citation type="submission" date="2021-03" db="UniProtKB">
        <authorList>
            <consortium name="EnsemblPlants"/>
        </authorList>
    </citation>
    <scope>IDENTIFICATION</scope>
</reference>
<feature type="region of interest" description="Disordered" evidence="7">
    <location>
        <begin position="28"/>
        <end position="62"/>
    </location>
</feature>
<dbReference type="PANTHER" id="PTHR12265">
    <property type="entry name" value="TRANSMEMBRANE PROTEIN 53"/>
    <property type="match status" value="1"/>
</dbReference>
<comment type="subcellular location">
    <subcellularLocation>
        <location evidence="6">Nucleus outer membrane</location>
        <topology evidence="6">Single-pass membrane protein</topology>
    </subcellularLocation>
</comment>
<reference evidence="8" key="1">
    <citation type="journal article" date="2017" name="Nature">
        <title>The genome of Chenopodium quinoa.</title>
        <authorList>
            <person name="Jarvis D.E."/>
            <person name="Ho Y.S."/>
            <person name="Lightfoot D.J."/>
            <person name="Schmoeckel S.M."/>
            <person name="Li B."/>
            <person name="Borm T.J.A."/>
            <person name="Ohyanagi H."/>
            <person name="Mineta K."/>
            <person name="Michell C.T."/>
            <person name="Saber N."/>
            <person name="Kharbatia N.M."/>
            <person name="Rupper R.R."/>
            <person name="Sharp A.R."/>
            <person name="Dally N."/>
            <person name="Boughton B.A."/>
            <person name="Woo Y.H."/>
            <person name="Gao G."/>
            <person name="Schijlen E.G.W.M."/>
            <person name="Guo X."/>
            <person name="Momin A.A."/>
            <person name="Negrao S."/>
            <person name="Al-Babili S."/>
            <person name="Gehring C."/>
            <person name="Roessner U."/>
            <person name="Jung C."/>
            <person name="Murphy K."/>
            <person name="Arold S.T."/>
            <person name="Gojobori T."/>
            <person name="van der Linden C.G."/>
            <person name="van Loo E.N."/>
            <person name="Jellen E.N."/>
            <person name="Maughan P.J."/>
            <person name="Tester M."/>
        </authorList>
    </citation>
    <scope>NUCLEOTIDE SEQUENCE [LARGE SCALE GENOMIC DNA]</scope>
    <source>
        <strain evidence="8">cv. PI 614886</strain>
    </source>
</reference>
<dbReference type="Proteomes" id="UP000596660">
    <property type="component" value="Unplaced"/>
</dbReference>
<organism evidence="8 9">
    <name type="scientific">Chenopodium quinoa</name>
    <name type="common">Quinoa</name>
    <dbReference type="NCBI Taxonomy" id="63459"/>
    <lineage>
        <taxon>Eukaryota</taxon>
        <taxon>Viridiplantae</taxon>
        <taxon>Streptophyta</taxon>
        <taxon>Embryophyta</taxon>
        <taxon>Tracheophyta</taxon>
        <taxon>Spermatophyta</taxon>
        <taxon>Magnoliopsida</taxon>
        <taxon>eudicotyledons</taxon>
        <taxon>Gunneridae</taxon>
        <taxon>Pentapetalae</taxon>
        <taxon>Caryophyllales</taxon>
        <taxon>Chenopodiaceae</taxon>
        <taxon>Chenopodioideae</taxon>
        <taxon>Atripliceae</taxon>
        <taxon>Chenopodium</taxon>
    </lineage>
</organism>
<evidence type="ECO:0000256" key="4">
    <source>
        <dbReference type="ARBA" id="ARBA00023136"/>
    </source>
</evidence>
<dbReference type="InterPro" id="IPR029058">
    <property type="entry name" value="AB_hydrolase_fold"/>
</dbReference>
<evidence type="ECO:0000256" key="2">
    <source>
        <dbReference type="ARBA" id="ARBA00022692"/>
    </source>
</evidence>
<evidence type="ECO:0000256" key="1">
    <source>
        <dbReference type="ARBA" id="ARBA00007387"/>
    </source>
</evidence>